<name>A0A1B0CGM1_LUTLO</name>
<evidence type="ECO:0000313" key="1">
    <source>
        <dbReference type="EnsemblMetazoa" id="LLOJ003584-PA"/>
    </source>
</evidence>
<proteinExistence type="predicted"/>
<dbReference type="EMBL" id="AJWK01011458">
    <property type="status" value="NOT_ANNOTATED_CDS"/>
    <property type="molecule type" value="Genomic_DNA"/>
</dbReference>
<evidence type="ECO:0000313" key="2">
    <source>
        <dbReference type="Proteomes" id="UP000092461"/>
    </source>
</evidence>
<accession>A0A1B0CGM1</accession>
<protein>
    <submittedName>
        <fullName evidence="1">Uncharacterized protein</fullName>
    </submittedName>
</protein>
<dbReference type="EnsemblMetazoa" id="LLOJ003584-RA">
    <property type="protein sequence ID" value="LLOJ003584-PA"/>
    <property type="gene ID" value="LLOJ003584"/>
</dbReference>
<dbReference type="AlphaFoldDB" id="A0A1B0CGM1"/>
<dbReference type="VEuPathDB" id="VectorBase:LLOJ003584"/>
<sequence>MGECRIQVEHPRDSAVGAVTPCEAHDPVVRSWNVFDVLFATVPEFGRVLECDKQETADVYQLEDLLSMTAIPLCSTMRHK</sequence>
<reference evidence="1" key="1">
    <citation type="submission" date="2020-05" db="UniProtKB">
        <authorList>
            <consortium name="EnsemblMetazoa"/>
        </authorList>
    </citation>
    <scope>IDENTIFICATION</scope>
    <source>
        <strain evidence="1">Jacobina</strain>
    </source>
</reference>
<keyword evidence="2" id="KW-1185">Reference proteome</keyword>
<dbReference type="Proteomes" id="UP000092461">
    <property type="component" value="Unassembled WGS sequence"/>
</dbReference>
<dbReference type="EMBL" id="AJWK01011459">
    <property type="status" value="NOT_ANNOTATED_CDS"/>
    <property type="molecule type" value="Genomic_DNA"/>
</dbReference>
<organism evidence="1 2">
    <name type="scientific">Lutzomyia longipalpis</name>
    <name type="common">Sand fly</name>
    <dbReference type="NCBI Taxonomy" id="7200"/>
    <lineage>
        <taxon>Eukaryota</taxon>
        <taxon>Metazoa</taxon>
        <taxon>Ecdysozoa</taxon>
        <taxon>Arthropoda</taxon>
        <taxon>Hexapoda</taxon>
        <taxon>Insecta</taxon>
        <taxon>Pterygota</taxon>
        <taxon>Neoptera</taxon>
        <taxon>Endopterygota</taxon>
        <taxon>Diptera</taxon>
        <taxon>Nematocera</taxon>
        <taxon>Psychodoidea</taxon>
        <taxon>Psychodidae</taxon>
        <taxon>Lutzomyia</taxon>
        <taxon>Lutzomyia</taxon>
    </lineage>
</organism>